<accession>A0A378IMK6</accession>
<evidence type="ECO:0000313" key="5">
    <source>
        <dbReference type="Proteomes" id="UP000255316"/>
    </source>
</evidence>
<reference evidence="3 5" key="2">
    <citation type="submission" date="2018-06" db="EMBL/GenBank/DDBJ databases">
        <authorList>
            <consortium name="Pathogen Informatics"/>
            <person name="Doyle S."/>
        </authorList>
    </citation>
    <scope>NUCLEOTIDE SEQUENCE [LARGE SCALE GENOMIC DNA]</scope>
    <source>
        <strain evidence="3 5">NCTC12438</strain>
    </source>
</reference>
<evidence type="ECO:0000313" key="2">
    <source>
        <dbReference type="EMBL" id="KTC88499.1"/>
    </source>
</evidence>
<organism evidence="3 5">
    <name type="scientific">Legionella cincinnatiensis</name>
    <dbReference type="NCBI Taxonomy" id="28085"/>
    <lineage>
        <taxon>Bacteria</taxon>
        <taxon>Pseudomonadati</taxon>
        <taxon>Pseudomonadota</taxon>
        <taxon>Gammaproteobacteria</taxon>
        <taxon>Legionellales</taxon>
        <taxon>Legionellaceae</taxon>
        <taxon>Legionella</taxon>
    </lineage>
</organism>
<dbReference type="EMBL" id="LNXX01000014">
    <property type="protein sequence ID" value="KTC88499.1"/>
    <property type="molecule type" value="Genomic_DNA"/>
</dbReference>
<evidence type="ECO:0000313" key="4">
    <source>
        <dbReference type="Proteomes" id="UP000054854"/>
    </source>
</evidence>
<dbReference type="Proteomes" id="UP000054854">
    <property type="component" value="Unassembled WGS sequence"/>
</dbReference>
<dbReference type="RefSeq" id="WP_058464577.1">
    <property type="nucleotide sequence ID" value="NZ_CAAAHQ010000004.1"/>
</dbReference>
<sequence length="137" mass="15125">MSLGTKLASFTAALIFAGSTFAQDVVCPDLSEIQKIGINQASIVDRNHYVGYSVHHYNTDSDWGFAIGPVKASSEEETLEKTNQILSKMSGFGIPDSYNDEVICFYESGQKDVLAVAIKGYYEISPMKLKQLMYKAH</sequence>
<evidence type="ECO:0000313" key="3">
    <source>
        <dbReference type="EMBL" id="STX36012.1"/>
    </source>
</evidence>
<dbReference type="Proteomes" id="UP000255316">
    <property type="component" value="Unassembled WGS sequence"/>
</dbReference>
<keyword evidence="4" id="KW-1185">Reference proteome</keyword>
<protein>
    <submittedName>
        <fullName evidence="3">Hemin binding protein (Hbp) homolog</fullName>
    </submittedName>
</protein>
<dbReference type="InterPro" id="IPR032540">
    <property type="entry name" value="DUF4949"/>
</dbReference>
<proteinExistence type="predicted"/>
<dbReference type="EMBL" id="UGNX01000001">
    <property type="protein sequence ID" value="STX36012.1"/>
    <property type="molecule type" value="Genomic_DNA"/>
</dbReference>
<dbReference type="OrthoDB" id="5646958at2"/>
<dbReference type="AlphaFoldDB" id="A0A378IMK6"/>
<feature type="chain" id="PRO_5016912462" evidence="1">
    <location>
        <begin position="23"/>
        <end position="137"/>
    </location>
</feature>
<keyword evidence="1" id="KW-0732">Signal</keyword>
<gene>
    <name evidence="2" type="ORF">Lcin_1376</name>
    <name evidence="3" type="ORF">NCTC12438_02642</name>
</gene>
<dbReference type="STRING" id="28085.Lcin_1376"/>
<feature type="signal peptide" evidence="1">
    <location>
        <begin position="1"/>
        <end position="22"/>
    </location>
</feature>
<reference evidence="2 4" key="1">
    <citation type="submission" date="2015-11" db="EMBL/GenBank/DDBJ databases">
        <title>Genomic analysis of 38 Legionella species identifies large and diverse effector repertoires.</title>
        <authorList>
            <person name="Burstein D."/>
            <person name="Amaro F."/>
            <person name="Zusman T."/>
            <person name="Lifshitz Z."/>
            <person name="Cohen O."/>
            <person name="Gilbert J.A."/>
            <person name="Pupko T."/>
            <person name="Shuman H.A."/>
            <person name="Segal G."/>
        </authorList>
    </citation>
    <scope>NUCLEOTIDE SEQUENCE [LARGE SCALE GENOMIC DNA]</scope>
    <source>
        <strain evidence="2 4">CDC#72-OH-14</strain>
    </source>
</reference>
<dbReference type="Pfam" id="PF16307">
    <property type="entry name" value="DUF4949"/>
    <property type="match status" value="1"/>
</dbReference>
<evidence type="ECO:0000256" key="1">
    <source>
        <dbReference type="SAM" id="SignalP"/>
    </source>
</evidence>
<name>A0A378IMK6_9GAMM</name>